<dbReference type="PIRSF" id="PIRSF006769">
    <property type="entry name" value="RibD"/>
    <property type="match status" value="1"/>
</dbReference>
<evidence type="ECO:0000313" key="17">
    <source>
        <dbReference type="Proteomes" id="UP001546774"/>
    </source>
</evidence>
<name>A0ABV1H4M2_9FIRM</name>
<evidence type="ECO:0000259" key="15">
    <source>
        <dbReference type="PROSITE" id="PS51747"/>
    </source>
</evidence>
<comment type="similarity">
    <text evidence="5 14">In the C-terminal section; belongs to the HTP reductase family.</text>
</comment>
<keyword evidence="7 14" id="KW-0479">Metal-binding</keyword>
<feature type="domain" description="CMP/dCMP-type deaminase" evidence="15">
    <location>
        <begin position="13"/>
        <end position="138"/>
    </location>
</feature>
<dbReference type="InterPro" id="IPR002734">
    <property type="entry name" value="RibDG_C"/>
</dbReference>
<comment type="catalytic activity">
    <reaction evidence="13 14">
        <text>2,5-diamino-6-hydroxy-4-(5-phosphoribosylamino)-pyrimidine + H2O + H(+) = 5-amino-6-(5-phospho-D-ribosylamino)uracil + NH4(+)</text>
        <dbReference type="Rhea" id="RHEA:21868"/>
        <dbReference type="ChEBI" id="CHEBI:15377"/>
        <dbReference type="ChEBI" id="CHEBI:15378"/>
        <dbReference type="ChEBI" id="CHEBI:28938"/>
        <dbReference type="ChEBI" id="CHEBI:58453"/>
        <dbReference type="ChEBI" id="CHEBI:58614"/>
        <dbReference type="EC" id="3.5.4.26"/>
    </reaction>
</comment>
<dbReference type="InterPro" id="IPR024072">
    <property type="entry name" value="DHFR-like_dom_sf"/>
</dbReference>
<keyword evidence="9 14" id="KW-0521">NADP</keyword>
<comment type="pathway">
    <text evidence="2 14">Cofactor biosynthesis; riboflavin biosynthesis; 5-amino-6-(D-ribitylamino)uracil from GTP: step 2/4.</text>
</comment>
<dbReference type="InterPro" id="IPR011549">
    <property type="entry name" value="RibD_C"/>
</dbReference>
<reference evidence="16" key="1">
    <citation type="submission" date="2024-03" db="EMBL/GenBank/DDBJ databases">
        <title>Human intestinal bacterial collection.</title>
        <authorList>
            <person name="Pauvert C."/>
            <person name="Hitch T.C.A."/>
            <person name="Clavel T."/>
        </authorList>
    </citation>
    <scope>NUCLEOTIDE SEQUENCE [LARGE SCALE GENOMIC DNA]</scope>
    <source>
        <strain evidence="16">CLA-AA-H89B</strain>
    </source>
</reference>
<evidence type="ECO:0000256" key="8">
    <source>
        <dbReference type="ARBA" id="ARBA00022833"/>
    </source>
</evidence>
<dbReference type="EMBL" id="JBBMFS010000004">
    <property type="protein sequence ID" value="MEQ2554641.1"/>
    <property type="molecule type" value="Genomic_DNA"/>
</dbReference>
<dbReference type="InterPro" id="IPR002125">
    <property type="entry name" value="CMP_dCMP_dom"/>
</dbReference>
<comment type="caution">
    <text evidence="16">The sequence shown here is derived from an EMBL/GenBank/DDBJ whole genome shotgun (WGS) entry which is preliminary data.</text>
</comment>
<proteinExistence type="inferred from homology"/>
<dbReference type="Pfam" id="PF00383">
    <property type="entry name" value="dCMP_cyt_deam_1"/>
    <property type="match status" value="1"/>
</dbReference>
<evidence type="ECO:0000256" key="12">
    <source>
        <dbReference type="ARBA" id="ARBA00049861"/>
    </source>
</evidence>
<evidence type="ECO:0000256" key="2">
    <source>
        <dbReference type="ARBA" id="ARBA00004882"/>
    </source>
</evidence>
<comment type="function">
    <text evidence="1 14">Converts 2,5-diamino-6-(ribosylamino)-4(3h)-pyrimidinone 5'-phosphate into 5-amino-6-(ribosylamino)-2,4(1h,3h)-pyrimidinedione 5'-phosphate.</text>
</comment>
<dbReference type="CDD" id="cd01284">
    <property type="entry name" value="Riboflavin_deaminase-reductase"/>
    <property type="match status" value="1"/>
</dbReference>
<keyword evidence="8 14" id="KW-0862">Zinc</keyword>
<dbReference type="InterPro" id="IPR016193">
    <property type="entry name" value="Cytidine_deaminase-like"/>
</dbReference>
<comment type="pathway">
    <text evidence="3 14">Cofactor biosynthesis; riboflavin biosynthesis; 5-amino-6-(D-ribitylamino)uracil from GTP: step 3/4.</text>
</comment>
<evidence type="ECO:0000256" key="3">
    <source>
        <dbReference type="ARBA" id="ARBA00004910"/>
    </source>
</evidence>
<sequence>MIIKRRCVKLNSSQTKQYMYRALELAKKGTGAVNPNPLVGAVLVKDNRIIGEGYHEKYGQLHAERNAIADCYRRGENPAGAELYVTLEPCCHYGKTPPCTEAIIENKIVKVYVGSNDPNPLVDGGGIAVLRAHGIEVETGILKQECDALNEIFFHYIRTKRPFVLMKYAMTMDGKIATVTGDSKWITGEAARRQVHEDRNRCAAIMAGVGTVIADNPMLNCRLPEGHSPVRIICDTSLRTPADSLVVTTAKEIPTILATCCTDKEKQKVFTDKGCKILEVSETYDKNGKKQLDLQDLCKQLGEQKIDSVLLEGGAALNGSALQAGIVSCVQTYIAPKIFGGQEAKSPVGGSGVKLACEAYEFEIKEIRRIGEDILIRSVPKKIQEGV</sequence>
<keyword evidence="11" id="KW-0511">Multifunctional enzyme</keyword>
<evidence type="ECO:0000256" key="11">
    <source>
        <dbReference type="ARBA" id="ARBA00023268"/>
    </source>
</evidence>
<dbReference type="PANTHER" id="PTHR38011:SF7">
    <property type="entry name" value="2,5-DIAMINO-6-RIBOSYLAMINO-4(3H)-PYRIMIDINONE 5'-PHOSPHATE REDUCTASE"/>
    <property type="match status" value="1"/>
</dbReference>
<dbReference type="EC" id="1.1.1.193" evidence="14"/>
<keyword evidence="17" id="KW-1185">Reference proteome</keyword>
<evidence type="ECO:0000256" key="9">
    <source>
        <dbReference type="ARBA" id="ARBA00022857"/>
    </source>
</evidence>
<dbReference type="GO" id="GO:0008703">
    <property type="term" value="F:5-amino-6-(5-phosphoribosylamino)uracil reductase activity"/>
    <property type="evidence" value="ECO:0007669"/>
    <property type="project" value="UniProtKB-EC"/>
</dbReference>
<evidence type="ECO:0000256" key="6">
    <source>
        <dbReference type="ARBA" id="ARBA00022619"/>
    </source>
</evidence>
<dbReference type="InterPro" id="IPR050765">
    <property type="entry name" value="Riboflavin_Biosynth_HTPR"/>
</dbReference>
<evidence type="ECO:0000256" key="4">
    <source>
        <dbReference type="ARBA" id="ARBA00005259"/>
    </source>
</evidence>
<evidence type="ECO:0000313" key="16">
    <source>
        <dbReference type="EMBL" id="MEQ2554641.1"/>
    </source>
</evidence>
<gene>
    <name evidence="16" type="primary">ribD</name>
    <name evidence="16" type="ORF">WMO37_06345</name>
</gene>
<evidence type="ECO:0000256" key="10">
    <source>
        <dbReference type="ARBA" id="ARBA00023002"/>
    </source>
</evidence>
<dbReference type="EC" id="3.5.4.26" evidence="14"/>
<dbReference type="GO" id="GO:0008835">
    <property type="term" value="F:diaminohydroxyphosphoribosylaminopyrimidine deaminase activity"/>
    <property type="evidence" value="ECO:0007669"/>
    <property type="project" value="UniProtKB-EC"/>
</dbReference>
<dbReference type="InterPro" id="IPR016192">
    <property type="entry name" value="APOBEC/CMP_deaminase_Zn-bd"/>
</dbReference>
<dbReference type="SUPFAM" id="SSF53927">
    <property type="entry name" value="Cytidine deaminase-like"/>
    <property type="match status" value="1"/>
</dbReference>
<dbReference type="PROSITE" id="PS00903">
    <property type="entry name" value="CYT_DCMP_DEAMINASES_1"/>
    <property type="match status" value="1"/>
</dbReference>
<dbReference type="PROSITE" id="PS51747">
    <property type="entry name" value="CYT_DCMP_DEAMINASES_2"/>
    <property type="match status" value="1"/>
</dbReference>
<dbReference type="InterPro" id="IPR004794">
    <property type="entry name" value="Eubact_RibD"/>
</dbReference>
<evidence type="ECO:0000256" key="14">
    <source>
        <dbReference type="PIRNR" id="PIRNR006769"/>
    </source>
</evidence>
<dbReference type="PANTHER" id="PTHR38011">
    <property type="entry name" value="DIHYDROFOLATE REDUCTASE FAMILY PROTEIN (AFU_ORTHOLOGUE AFUA_8G06820)"/>
    <property type="match status" value="1"/>
</dbReference>
<dbReference type="NCBIfam" id="TIGR00326">
    <property type="entry name" value="eubact_ribD"/>
    <property type="match status" value="1"/>
</dbReference>
<keyword evidence="14 16" id="KW-0378">Hydrolase</keyword>
<dbReference type="Pfam" id="PF01872">
    <property type="entry name" value="RibD_C"/>
    <property type="match status" value="1"/>
</dbReference>
<evidence type="ECO:0000256" key="13">
    <source>
        <dbReference type="ARBA" id="ARBA00049886"/>
    </source>
</evidence>
<organism evidence="16 17">
    <name type="scientific">Lachnospira intestinalis</name>
    <dbReference type="NCBI Taxonomy" id="3133158"/>
    <lineage>
        <taxon>Bacteria</taxon>
        <taxon>Bacillati</taxon>
        <taxon>Bacillota</taxon>
        <taxon>Clostridia</taxon>
        <taxon>Lachnospirales</taxon>
        <taxon>Lachnospiraceae</taxon>
        <taxon>Lachnospira</taxon>
    </lineage>
</organism>
<accession>A0ABV1H4M2</accession>
<evidence type="ECO:0000256" key="1">
    <source>
        <dbReference type="ARBA" id="ARBA00002151"/>
    </source>
</evidence>
<evidence type="ECO:0000256" key="7">
    <source>
        <dbReference type="ARBA" id="ARBA00022723"/>
    </source>
</evidence>
<protein>
    <recommendedName>
        <fullName evidence="14">Riboflavin biosynthesis protein RibD</fullName>
    </recommendedName>
    <domain>
        <recommendedName>
            <fullName evidence="14">Diaminohydroxyphosphoribosylaminopyrimidine deaminase</fullName>
            <shortName evidence="14">DRAP deaminase</shortName>
            <ecNumber evidence="14">3.5.4.26</ecNumber>
        </recommendedName>
        <alternativeName>
            <fullName evidence="14">Riboflavin-specific deaminase</fullName>
        </alternativeName>
    </domain>
    <domain>
        <recommendedName>
            <fullName evidence="14">5-amino-6-(5-phosphoribosylamino)uracil reductase</fullName>
            <ecNumber evidence="14">1.1.1.193</ecNumber>
        </recommendedName>
        <alternativeName>
            <fullName evidence="14">HTP reductase</fullName>
        </alternativeName>
    </domain>
</protein>
<dbReference type="Gene3D" id="3.40.430.10">
    <property type="entry name" value="Dihydrofolate Reductase, subunit A"/>
    <property type="match status" value="1"/>
</dbReference>
<keyword evidence="6 14" id="KW-0686">Riboflavin biosynthesis</keyword>
<dbReference type="SUPFAM" id="SSF53597">
    <property type="entry name" value="Dihydrofolate reductase-like"/>
    <property type="match status" value="1"/>
</dbReference>
<dbReference type="NCBIfam" id="TIGR00227">
    <property type="entry name" value="ribD_Cterm"/>
    <property type="match status" value="1"/>
</dbReference>
<comment type="catalytic activity">
    <reaction evidence="12 14">
        <text>5-amino-6-(5-phospho-D-ribitylamino)uracil + NADP(+) = 5-amino-6-(5-phospho-D-ribosylamino)uracil + NADPH + H(+)</text>
        <dbReference type="Rhea" id="RHEA:17845"/>
        <dbReference type="ChEBI" id="CHEBI:15378"/>
        <dbReference type="ChEBI" id="CHEBI:57783"/>
        <dbReference type="ChEBI" id="CHEBI:58349"/>
        <dbReference type="ChEBI" id="CHEBI:58421"/>
        <dbReference type="ChEBI" id="CHEBI:58453"/>
        <dbReference type="EC" id="1.1.1.193"/>
    </reaction>
</comment>
<dbReference type="Proteomes" id="UP001546774">
    <property type="component" value="Unassembled WGS sequence"/>
</dbReference>
<comment type="similarity">
    <text evidence="4 14">In the N-terminal section; belongs to the cytidine and deoxycytidylate deaminase family.</text>
</comment>
<dbReference type="Gene3D" id="3.40.140.10">
    <property type="entry name" value="Cytidine Deaminase, domain 2"/>
    <property type="match status" value="1"/>
</dbReference>
<keyword evidence="10 14" id="KW-0560">Oxidoreductase</keyword>
<evidence type="ECO:0000256" key="5">
    <source>
        <dbReference type="ARBA" id="ARBA00007417"/>
    </source>
</evidence>
<comment type="cofactor">
    <cofactor evidence="14">
        <name>Zn(2+)</name>
        <dbReference type="ChEBI" id="CHEBI:29105"/>
    </cofactor>
    <text evidence="14">Binds 1 zinc ion.</text>
</comment>